<protein>
    <recommendedName>
        <fullName evidence="2">FAF domain-containing protein</fullName>
    </recommendedName>
</protein>
<evidence type="ECO:0000259" key="2">
    <source>
        <dbReference type="Pfam" id="PF11250"/>
    </source>
</evidence>
<organism evidence="3 4">
    <name type="scientific">Dendrobium thyrsiflorum</name>
    <name type="common">Pinecone-like raceme dendrobium</name>
    <name type="synonym">Orchid</name>
    <dbReference type="NCBI Taxonomy" id="117978"/>
    <lineage>
        <taxon>Eukaryota</taxon>
        <taxon>Viridiplantae</taxon>
        <taxon>Streptophyta</taxon>
        <taxon>Embryophyta</taxon>
        <taxon>Tracheophyta</taxon>
        <taxon>Spermatophyta</taxon>
        <taxon>Magnoliopsida</taxon>
        <taxon>Liliopsida</taxon>
        <taxon>Asparagales</taxon>
        <taxon>Orchidaceae</taxon>
        <taxon>Epidendroideae</taxon>
        <taxon>Malaxideae</taxon>
        <taxon>Dendrobiinae</taxon>
        <taxon>Dendrobium</taxon>
    </lineage>
</organism>
<evidence type="ECO:0000256" key="1">
    <source>
        <dbReference type="ARBA" id="ARBA00008690"/>
    </source>
</evidence>
<gene>
    <name evidence="3" type="ORF">M5K25_020456</name>
</gene>
<comment type="similarity">
    <text evidence="1">Belongs to the fantastic four family.</text>
</comment>
<keyword evidence="4" id="KW-1185">Reference proteome</keyword>
<dbReference type="InterPro" id="IPR021410">
    <property type="entry name" value="FAF"/>
</dbReference>
<evidence type="ECO:0000313" key="4">
    <source>
        <dbReference type="Proteomes" id="UP001552299"/>
    </source>
</evidence>
<dbReference type="Pfam" id="PF11250">
    <property type="entry name" value="FAF"/>
    <property type="match status" value="1"/>
</dbReference>
<evidence type="ECO:0000313" key="3">
    <source>
        <dbReference type="EMBL" id="KAL0909575.1"/>
    </source>
</evidence>
<dbReference type="PANTHER" id="PTHR33155:SF3">
    <property type="entry name" value="PROTEIN FAF-LIKE, CHLOROPLASTIC"/>
    <property type="match status" value="1"/>
</dbReference>
<accession>A0ABD0UAP1</accession>
<dbReference type="InterPro" id="IPR046431">
    <property type="entry name" value="FAF_dom"/>
</dbReference>
<dbReference type="EMBL" id="JANQDX010000016">
    <property type="protein sequence ID" value="KAL0909575.1"/>
    <property type="molecule type" value="Genomic_DNA"/>
</dbReference>
<sequence length="326" mass="36801">MVKAGDHEARLDICNSIQTEKEKIMRLDPPLLWPPLSVMNLELCTESLGSETGSDGFSSDEELYSYFSPFSCKSDSFEEKAGEMKQRRRKEMTTMNHHCSIGRDSQPPRSFPPPLSSTFIQMRPLRCDGRLILEAISVPSHHYLHAERHSGRLVLSFISQLVEEDEEDEEEKRDGEEEYTQVVDRGTVPEVKVSTKSEQANAVAAVKVLWSSRVINKFAVGAALDDGDESTVAVGEGIHLTTAAAAAAMLAATVGMSMSNGFHYYYIQPQYLWPCFPQTPAVAESKMLLRSKRRSREELLRDIRRCRKFRRLCFIFEPPLAFVTLS</sequence>
<proteinExistence type="inferred from homology"/>
<name>A0ABD0UAP1_DENTH</name>
<feature type="domain" description="FAF" evidence="2">
    <location>
        <begin position="110"/>
        <end position="157"/>
    </location>
</feature>
<dbReference type="AlphaFoldDB" id="A0ABD0UAP1"/>
<dbReference type="Proteomes" id="UP001552299">
    <property type="component" value="Unassembled WGS sequence"/>
</dbReference>
<dbReference type="PANTHER" id="PTHR33155">
    <property type="entry name" value="FANTASTIC FOUR-LIKE PROTEIN (DUF3049)"/>
    <property type="match status" value="1"/>
</dbReference>
<comment type="caution">
    <text evidence="3">The sequence shown here is derived from an EMBL/GenBank/DDBJ whole genome shotgun (WGS) entry which is preliminary data.</text>
</comment>
<reference evidence="3 4" key="1">
    <citation type="journal article" date="2024" name="Plant Biotechnol. J.">
        <title>Dendrobium thyrsiflorum genome and its molecular insights into genes involved in important horticultural traits.</title>
        <authorList>
            <person name="Chen B."/>
            <person name="Wang J.Y."/>
            <person name="Zheng P.J."/>
            <person name="Li K.L."/>
            <person name="Liang Y.M."/>
            <person name="Chen X.F."/>
            <person name="Zhang C."/>
            <person name="Zhao X."/>
            <person name="He X."/>
            <person name="Zhang G.Q."/>
            <person name="Liu Z.J."/>
            <person name="Xu Q."/>
        </authorList>
    </citation>
    <scope>NUCLEOTIDE SEQUENCE [LARGE SCALE GENOMIC DNA]</scope>
    <source>
        <strain evidence="3">GZMU011</strain>
    </source>
</reference>